<dbReference type="CDD" id="cd17537">
    <property type="entry name" value="REC_FixJ"/>
    <property type="match status" value="1"/>
</dbReference>
<evidence type="ECO:0000259" key="5">
    <source>
        <dbReference type="PROSITE" id="PS50043"/>
    </source>
</evidence>
<dbReference type="CDD" id="cd06170">
    <property type="entry name" value="LuxR_C_like"/>
    <property type="match status" value="1"/>
</dbReference>
<dbReference type="Gene3D" id="3.40.50.2300">
    <property type="match status" value="1"/>
</dbReference>
<dbReference type="SUPFAM" id="SSF46894">
    <property type="entry name" value="C-terminal effector domain of the bipartite response regulators"/>
    <property type="match status" value="1"/>
</dbReference>
<proteinExistence type="predicted"/>
<reference evidence="7 8" key="1">
    <citation type="submission" date="2021-04" db="EMBL/GenBank/DDBJ databases">
        <title>The genome sequence of type strain Ideonella paludis KCTC 32238.</title>
        <authorList>
            <person name="Liu Y."/>
        </authorList>
    </citation>
    <scope>NUCLEOTIDE SEQUENCE [LARGE SCALE GENOMIC DNA]</scope>
    <source>
        <strain evidence="7 8">KCTC 32238</strain>
    </source>
</reference>
<protein>
    <submittedName>
        <fullName evidence="7">Response regulator transcription factor</fullName>
    </submittedName>
</protein>
<dbReference type="PANTHER" id="PTHR44688">
    <property type="entry name" value="DNA-BINDING TRANSCRIPTIONAL ACTIVATOR DEVR_DOSR"/>
    <property type="match status" value="1"/>
</dbReference>
<evidence type="ECO:0000256" key="1">
    <source>
        <dbReference type="ARBA" id="ARBA00023015"/>
    </source>
</evidence>
<keyword evidence="4" id="KW-0597">Phosphoprotein</keyword>
<dbReference type="SMART" id="SM00421">
    <property type="entry name" value="HTH_LUXR"/>
    <property type="match status" value="1"/>
</dbReference>
<gene>
    <name evidence="7" type="ORF">KAK11_01650</name>
</gene>
<dbReference type="Gene3D" id="1.10.10.10">
    <property type="entry name" value="Winged helix-like DNA-binding domain superfamily/Winged helix DNA-binding domain"/>
    <property type="match status" value="1"/>
</dbReference>
<sequence length="210" mass="23254">MVYLVDDEDVVRDALGWLLRSRRLLSEGFASAEAFEQLLDQRLPGGAQDLGWPSAPSCLLLDVRMPGMNGLALFDRLIERGLIERLPVIFLTGHGDVPTAVQTVKRGAFDFVEKPFSDNALVDKVEQALARSEAALRLVRSKTAVQQALADLTDREREVMHLVIAGKPNKLIADDLQISVRTVEVHRARVFDKMGVKSAVELANKVQGRE</sequence>
<dbReference type="SMART" id="SM00448">
    <property type="entry name" value="REC"/>
    <property type="match status" value="1"/>
</dbReference>
<dbReference type="Proteomes" id="UP000672097">
    <property type="component" value="Unassembled WGS sequence"/>
</dbReference>
<feature type="domain" description="HTH luxR-type" evidence="5">
    <location>
        <begin position="145"/>
        <end position="210"/>
    </location>
</feature>
<evidence type="ECO:0000256" key="3">
    <source>
        <dbReference type="ARBA" id="ARBA00023163"/>
    </source>
</evidence>
<dbReference type="PROSITE" id="PS50110">
    <property type="entry name" value="RESPONSE_REGULATORY"/>
    <property type="match status" value="1"/>
</dbReference>
<dbReference type="InterPro" id="IPR000792">
    <property type="entry name" value="Tscrpt_reg_LuxR_C"/>
</dbReference>
<organism evidence="7 8">
    <name type="scientific">Ideonella paludis</name>
    <dbReference type="NCBI Taxonomy" id="1233411"/>
    <lineage>
        <taxon>Bacteria</taxon>
        <taxon>Pseudomonadati</taxon>
        <taxon>Pseudomonadota</taxon>
        <taxon>Betaproteobacteria</taxon>
        <taxon>Burkholderiales</taxon>
        <taxon>Sphaerotilaceae</taxon>
        <taxon>Ideonella</taxon>
    </lineage>
</organism>
<keyword evidence="1" id="KW-0805">Transcription regulation</keyword>
<dbReference type="PROSITE" id="PS00622">
    <property type="entry name" value="HTH_LUXR_1"/>
    <property type="match status" value="1"/>
</dbReference>
<dbReference type="Pfam" id="PF00072">
    <property type="entry name" value="Response_reg"/>
    <property type="match status" value="1"/>
</dbReference>
<keyword evidence="2" id="KW-0238">DNA-binding</keyword>
<evidence type="ECO:0000259" key="6">
    <source>
        <dbReference type="PROSITE" id="PS50110"/>
    </source>
</evidence>
<evidence type="ECO:0000256" key="2">
    <source>
        <dbReference type="ARBA" id="ARBA00023125"/>
    </source>
</evidence>
<dbReference type="InterPro" id="IPR036388">
    <property type="entry name" value="WH-like_DNA-bd_sf"/>
</dbReference>
<evidence type="ECO:0000313" key="8">
    <source>
        <dbReference type="Proteomes" id="UP000672097"/>
    </source>
</evidence>
<feature type="domain" description="Response regulatory" evidence="6">
    <location>
        <begin position="1"/>
        <end position="129"/>
    </location>
</feature>
<dbReference type="SUPFAM" id="SSF52172">
    <property type="entry name" value="CheY-like"/>
    <property type="match status" value="1"/>
</dbReference>
<dbReference type="EMBL" id="JAGQDG010000001">
    <property type="protein sequence ID" value="MBQ0934014.1"/>
    <property type="molecule type" value="Genomic_DNA"/>
</dbReference>
<dbReference type="PRINTS" id="PR00038">
    <property type="entry name" value="HTHLUXR"/>
</dbReference>
<keyword evidence="8" id="KW-1185">Reference proteome</keyword>
<dbReference type="InterPro" id="IPR001789">
    <property type="entry name" value="Sig_transdc_resp-reg_receiver"/>
</dbReference>
<dbReference type="Pfam" id="PF00196">
    <property type="entry name" value="GerE"/>
    <property type="match status" value="1"/>
</dbReference>
<feature type="modified residue" description="4-aspartylphosphate" evidence="4">
    <location>
        <position position="62"/>
    </location>
</feature>
<accession>A0ABS5DS90</accession>
<keyword evidence="3" id="KW-0804">Transcription</keyword>
<dbReference type="InterPro" id="IPR016032">
    <property type="entry name" value="Sig_transdc_resp-reg_C-effctor"/>
</dbReference>
<evidence type="ECO:0000256" key="4">
    <source>
        <dbReference type="PROSITE-ProRule" id="PRU00169"/>
    </source>
</evidence>
<comment type="caution">
    <text evidence="7">The sequence shown here is derived from an EMBL/GenBank/DDBJ whole genome shotgun (WGS) entry which is preliminary data.</text>
</comment>
<evidence type="ECO:0000313" key="7">
    <source>
        <dbReference type="EMBL" id="MBQ0934014.1"/>
    </source>
</evidence>
<dbReference type="PANTHER" id="PTHR44688:SF16">
    <property type="entry name" value="DNA-BINDING TRANSCRIPTIONAL ACTIVATOR DEVR_DOSR"/>
    <property type="match status" value="1"/>
</dbReference>
<dbReference type="PROSITE" id="PS50043">
    <property type="entry name" value="HTH_LUXR_2"/>
    <property type="match status" value="1"/>
</dbReference>
<dbReference type="InterPro" id="IPR011006">
    <property type="entry name" value="CheY-like_superfamily"/>
</dbReference>
<name>A0ABS5DS90_9BURK</name>